<dbReference type="GeneID" id="25568183"/>
<evidence type="ECO:0000313" key="3">
    <source>
        <dbReference type="EMBL" id="KNC53849.1"/>
    </source>
</evidence>
<organism evidence="3 4">
    <name type="scientific">Thecamonas trahens ATCC 50062</name>
    <dbReference type="NCBI Taxonomy" id="461836"/>
    <lineage>
        <taxon>Eukaryota</taxon>
        <taxon>Apusozoa</taxon>
        <taxon>Apusomonadida</taxon>
        <taxon>Apusomonadidae</taxon>
        <taxon>Thecamonas</taxon>
    </lineage>
</organism>
<keyword evidence="1" id="KW-0472">Membrane</keyword>
<feature type="transmembrane region" description="Helical" evidence="1">
    <location>
        <begin position="572"/>
        <end position="601"/>
    </location>
</feature>
<keyword evidence="1" id="KW-1133">Transmembrane helix</keyword>
<protein>
    <submittedName>
        <fullName evidence="3">Uncharacterized protein</fullName>
    </submittedName>
</protein>
<proteinExistence type="predicted"/>
<feature type="chain" id="PRO_5005537778" evidence="2">
    <location>
        <begin position="17"/>
        <end position="1175"/>
    </location>
</feature>
<sequence>MVGVLVLVALVALAAAEEVPEQVMGRMGGEAAAMRAEARRAMAAVHDGLGTRLGELRAMVPGGLQAVSSECEVAANRVVGIMNAAECAVVFDENDSRNIWKASEKAELEVTIPQFCESSCRSELSPAFKSLLRTCSREELGDLGISDKTVVDLRVTLTLPCFQVEGRYCFPEVVEFGQLFGGNTVLTQQILDTACSQCKRKYFYTLVTLSTVDVDAARSLAATFELTCLRAIPKTGKYCMLEFEDINEFKRQRPEPSTAAVFTRMCATNCMARLGAVSRAFNVSGTSNADFRTSQTFCHRDPAGELCVVRVVNALGELSSCPSTTCPGCAPETGQGCASQQAPYCDGDRGSDAQQAAGYCNATMCGGAIDTFLSATGCCSSTVVAVMPSVAAQHRLVSWVTRPPPVGCDRTFNAVCIGELVAVRLVVRNLRRAWVESNRAALQSAIVADLAANTGIQPQYMANFVVVSTGAAAVPSSESEAAVAADPIATTATTVTIDINAASSADARSVSLILATGTFVSPQTSALGEDAVDNAELGIAVAPAATSCSSCVQETPASGARAGAHAIAPLPLLLALLATVSIMMMKTLLVVAIVLVVAAVADEEHERHLRTMAKARAFASHPDNGNKLAGVHGRISAKLGEIRQQAQELQAHASRALSARAVSDDCAAATALVWQSVSAEECKVVFDDNNPQNIWKSTSKSELEQTIPAFCESDCRATLLPRFRSMLRTCNRAELRELNVTVETIVHVRLALKLPCFQVNGQYCFPEVTEFETAFANNANPTQESLGQACTTCKRRYVLAMVALHTQDPEAVSGVAALFQILCLRSRPRTGKFCLPEFHAIGEYAKTSPPVADLFKRQCETNCIARLGALARAFNFSGFSGDDFKNTQLFCYRDDNNKLCLVRIFETIDSLKACPSTTCTGCDTETGAGCDNKTAPYCAGDRGADAQQKEGYCDNAMCGGAIDTFMSNTGCCSNLIVALADTQEKRAQLHNWVTKPQPAGCGRTFNTKCVGEKIFVRLVVRNLLSTWVEANLRQLEAAIIADLAANTGIEAEYMSKFTVEGTSASSRSEFELIKPSSWFSARSTGTETTISIELDAPSSREAHEAYLQLSAGEFISPKTSTSVSEDGVANQEDGVTVESKSTSCNSCTSAATNASRLPAFAVAAIAVVAAFFAML</sequence>
<reference evidence="3 4" key="1">
    <citation type="submission" date="2010-05" db="EMBL/GenBank/DDBJ databases">
        <title>The Genome Sequence of Thecamonas trahens ATCC 50062.</title>
        <authorList>
            <consortium name="The Broad Institute Genome Sequencing Platform"/>
            <person name="Russ C."/>
            <person name="Cuomo C."/>
            <person name="Shea T."/>
            <person name="Young S.K."/>
            <person name="Zeng Q."/>
            <person name="Koehrsen M."/>
            <person name="Haas B."/>
            <person name="Borodovsky M."/>
            <person name="Guigo R."/>
            <person name="Alvarado L."/>
            <person name="Berlin A."/>
            <person name="Bochicchio J."/>
            <person name="Borenstein D."/>
            <person name="Chapman S."/>
            <person name="Chen Z."/>
            <person name="Freedman E."/>
            <person name="Gellesch M."/>
            <person name="Goldberg J."/>
            <person name="Griggs A."/>
            <person name="Gujja S."/>
            <person name="Heilman E."/>
            <person name="Heiman D."/>
            <person name="Hepburn T."/>
            <person name="Howarth C."/>
            <person name="Jen D."/>
            <person name="Larson L."/>
            <person name="Mehta T."/>
            <person name="Park D."/>
            <person name="Pearson M."/>
            <person name="Roberts A."/>
            <person name="Saif S."/>
            <person name="Shenoy N."/>
            <person name="Sisk P."/>
            <person name="Stolte C."/>
            <person name="Sykes S."/>
            <person name="Thomson T."/>
            <person name="Walk T."/>
            <person name="White J."/>
            <person name="Yandava C."/>
            <person name="Burger G."/>
            <person name="Gray M.W."/>
            <person name="Holland P.W.H."/>
            <person name="King N."/>
            <person name="Lang F.B.F."/>
            <person name="Roger A.J."/>
            <person name="Ruiz-Trillo I."/>
            <person name="Lander E."/>
            <person name="Nusbaum C."/>
        </authorList>
    </citation>
    <scope>NUCLEOTIDE SEQUENCE [LARGE SCALE GENOMIC DNA]</scope>
    <source>
        <strain evidence="3 4">ATCC 50062</strain>
    </source>
</reference>
<name>A0A0L0DNG3_THETB</name>
<dbReference type="RefSeq" id="XP_013754229.1">
    <property type="nucleotide sequence ID" value="XM_013898775.1"/>
</dbReference>
<feature type="transmembrane region" description="Helical" evidence="1">
    <location>
        <begin position="1157"/>
        <end position="1174"/>
    </location>
</feature>
<dbReference type="AlphaFoldDB" id="A0A0L0DNG3"/>
<gene>
    <name evidence="3" type="ORF">AMSG_09800</name>
</gene>
<feature type="signal peptide" evidence="2">
    <location>
        <begin position="1"/>
        <end position="16"/>
    </location>
</feature>
<evidence type="ECO:0000256" key="2">
    <source>
        <dbReference type="SAM" id="SignalP"/>
    </source>
</evidence>
<keyword evidence="4" id="KW-1185">Reference proteome</keyword>
<evidence type="ECO:0000256" key="1">
    <source>
        <dbReference type="SAM" id="Phobius"/>
    </source>
</evidence>
<evidence type="ECO:0000313" key="4">
    <source>
        <dbReference type="Proteomes" id="UP000054408"/>
    </source>
</evidence>
<keyword evidence="2" id="KW-0732">Signal</keyword>
<keyword evidence="1" id="KW-0812">Transmembrane</keyword>
<accession>A0A0L0DNG3</accession>
<dbReference type="EMBL" id="GL349483">
    <property type="protein sequence ID" value="KNC53849.1"/>
    <property type="molecule type" value="Genomic_DNA"/>
</dbReference>
<dbReference type="Proteomes" id="UP000054408">
    <property type="component" value="Unassembled WGS sequence"/>
</dbReference>